<evidence type="ECO:0000313" key="1">
    <source>
        <dbReference type="EMBL" id="KAF5366102.1"/>
    </source>
</evidence>
<organism evidence="1 2">
    <name type="scientific">Collybiopsis confluens</name>
    <dbReference type="NCBI Taxonomy" id="2823264"/>
    <lineage>
        <taxon>Eukaryota</taxon>
        <taxon>Fungi</taxon>
        <taxon>Dikarya</taxon>
        <taxon>Basidiomycota</taxon>
        <taxon>Agaricomycotina</taxon>
        <taxon>Agaricomycetes</taxon>
        <taxon>Agaricomycetidae</taxon>
        <taxon>Agaricales</taxon>
        <taxon>Marasmiineae</taxon>
        <taxon>Omphalotaceae</taxon>
        <taxon>Collybiopsis</taxon>
    </lineage>
</organism>
<sequence>MGLTMTDRNGSATSSFETAMIKVSQQRYYTGTRSIFHPQTLLHQTIVAAFESQLSVAPVELKTGDFVLDNAAETNNSAAVFRLRKLKLIFPFPGTAYLRALAPGGWLELVEVEAKKTNYNVGTSSGS</sequence>
<dbReference type="EMBL" id="JAACJN010000157">
    <property type="protein sequence ID" value="KAF5366102.1"/>
    <property type="molecule type" value="Genomic_DNA"/>
</dbReference>
<comment type="caution">
    <text evidence="1">The sequence shown here is derived from an EMBL/GenBank/DDBJ whole genome shotgun (WGS) entry which is preliminary data.</text>
</comment>
<proteinExistence type="predicted"/>
<accession>A0A8H5GJM2</accession>
<dbReference type="AlphaFoldDB" id="A0A8H5GJM2"/>
<evidence type="ECO:0000313" key="2">
    <source>
        <dbReference type="Proteomes" id="UP000518752"/>
    </source>
</evidence>
<reference evidence="1 2" key="1">
    <citation type="journal article" date="2020" name="ISME J.">
        <title>Uncovering the hidden diversity of litter-decomposition mechanisms in mushroom-forming fungi.</title>
        <authorList>
            <person name="Floudas D."/>
            <person name="Bentzer J."/>
            <person name="Ahren D."/>
            <person name="Johansson T."/>
            <person name="Persson P."/>
            <person name="Tunlid A."/>
        </authorList>
    </citation>
    <scope>NUCLEOTIDE SEQUENCE [LARGE SCALE GENOMIC DNA]</scope>
    <source>
        <strain evidence="1 2">CBS 406.79</strain>
    </source>
</reference>
<dbReference type="Proteomes" id="UP000518752">
    <property type="component" value="Unassembled WGS sequence"/>
</dbReference>
<keyword evidence="2" id="KW-1185">Reference proteome</keyword>
<protein>
    <submittedName>
        <fullName evidence="1">Uncharacterized protein</fullName>
    </submittedName>
</protein>
<dbReference type="OrthoDB" id="184880at2759"/>
<gene>
    <name evidence="1" type="ORF">D9757_012695</name>
</gene>
<name>A0A8H5GJM2_9AGAR</name>